<comment type="caution">
    <text evidence="1">The sequence shown here is derived from an EMBL/GenBank/DDBJ whole genome shotgun (WGS) entry which is preliminary data.</text>
</comment>
<evidence type="ECO:0000313" key="1">
    <source>
        <dbReference type="EMBL" id="KAK3236320.1"/>
    </source>
</evidence>
<sequence length="109" mass="11935">MGCAVSRETEPLDNKQLASLRKTLERLEEEERLAKVGEEASAAAAAEREAQCRLAEQEIWFRKNIPNYGAASYGAISQPTLEKAHNDALYVAINMGDEQVSTTEHTGGV</sequence>
<dbReference type="Proteomes" id="UP001190700">
    <property type="component" value="Unassembled WGS sequence"/>
</dbReference>
<accession>A0AAE0ERM6</accession>
<keyword evidence="2" id="KW-1185">Reference proteome</keyword>
<reference evidence="1 2" key="1">
    <citation type="journal article" date="2015" name="Genome Biol. Evol.">
        <title>Comparative Genomics of a Bacterivorous Green Alga Reveals Evolutionary Causalities and Consequences of Phago-Mixotrophic Mode of Nutrition.</title>
        <authorList>
            <person name="Burns J.A."/>
            <person name="Paasch A."/>
            <person name="Narechania A."/>
            <person name="Kim E."/>
        </authorList>
    </citation>
    <scope>NUCLEOTIDE SEQUENCE [LARGE SCALE GENOMIC DNA]</scope>
    <source>
        <strain evidence="1 2">PLY_AMNH</strain>
    </source>
</reference>
<organism evidence="1 2">
    <name type="scientific">Cymbomonas tetramitiformis</name>
    <dbReference type="NCBI Taxonomy" id="36881"/>
    <lineage>
        <taxon>Eukaryota</taxon>
        <taxon>Viridiplantae</taxon>
        <taxon>Chlorophyta</taxon>
        <taxon>Pyramimonadophyceae</taxon>
        <taxon>Pyramimonadales</taxon>
        <taxon>Pyramimonadaceae</taxon>
        <taxon>Cymbomonas</taxon>
    </lineage>
</organism>
<dbReference type="EMBL" id="LGRX02035087">
    <property type="protein sequence ID" value="KAK3236320.1"/>
    <property type="molecule type" value="Genomic_DNA"/>
</dbReference>
<name>A0AAE0ERM6_9CHLO</name>
<protein>
    <submittedName>
        <fullName evidence="1">Uncharacterized protein</fullName>
    </submittedName>
</protein>
<gene>
    <name evidence="1" type="ORF">CYMTET_53529</name>
</gene>
<evidence type="ECO:0000313" key="2">
    <source>
        <dbReference type="Proteomes" id="UP001190700"/>
    </source>
</evidence>
<proteinExistence type="predicted"/>
<dbReference type="AlphaFoldDB" id="A0AAE0ERM6"/>